<organism evidence="4 5">
    <name type="scientific">[Torrubiella] hemipterigena</name>
    <dbReference type="NCBI Taxonomy" id="1531966"/>
    <lineage>
        <taxon>Eukaryota</taxon>
        <taxon>Fungi</taxon>
        <taxon>Dikarya</taxon>
        <taxon>Ascomycota</taxon>
        <taxon>Pezizomycotina</taxon>
        <taxon>Sordariomycetes</taxon>
        <taxon>Hypocreomycetidae</taxon>
        <taxon>Hypocreales</taxon>
        <taxon>Clavicipitaceae</taxon>
        <taxon>Clavicipitaceae incertae sedis</taxon>
        <taxon>'Torrubiella' clade</taxon>
    </lineage>
</organism>
<dbReference type="GO" id="GO:0016020">
    <property type="term" value="C:membrane"/>
    <property type="evidence" value="ECO:0007669"/>
    <property type="project" value="UniProtKB-SubCell"/>
</dbReference>
<reference evidence="4 5" key="1">
    <citation type="journal article" date="2015" name="Genome Announc.">
        <title>Draft Genome Sequence and Gene Annotation of the Entomopathogenic Fungus Verticillium hemipterigenum.</title>
        <authorList>
            <person name="Horn F."/>
            <person name="Habel A."/>
            <person name="Scharf D.H."/>
            <person name="Dworschak J."/>
            <person name="Brakhage A.A."/>
            <person name="Guthke R."/>
            <person name="Hertweck C."/>
            <person name="Linde J."/>
        </authorList>
    </citation>
    <scope>NUCLEOTIDE SEQUENCE [LARGE SCALE GENOMIC DNA]</scope>
</reference>
<evidence type="ECO:0000313" key="4">
    <source>
        <dbReference type="EMBL" id="CEJ83185.1"/>
    </source>
</evidence>
<evidence type="ECO:0000259" key="3">
    <source>
        <dbReference type="Pfam" id="PF24357"/>
    </source>
</evidence>
<keyword evidence="2" id="KW-0472">Membrane</keyword>
<keyword evidence="2" id="KW-1133">Transmembrane helix</keyword>
<feature type="transmembrane region" description="Helical" evidence="2">
    <location>
        <begin position="72"/>
        <end position="91"/>
    </location>
</feature>
<gene>
    <name evidence="4" type="ORF">VHEMI03206</name>
</gene>
<dbReference type="EMBL" id="CDHN01000001">
    <property type="protein sequence ID" value="CEJ83185.1"/>
    <property type="molecule type" value="Genomic_DNA"/>
</dbReference>
<accession>A0A0A1TAJ5</accession>
<feature type="transmembrane region" description="Helical" evidence="2">
    <location>
        <begin position="31"/>
        <end position="51"/>
    </location>
</feature>
<dbReference type="AlphaFoldDB" id="A0A0A1TAJ5"/>
<name>A0A0A1TAJ5_9HYPO</name>
<evidence type="ECO:0000256" key="2">
    <source>
        <dbReference type="SAM" id="Phobius"/>
    </source>
</evidence>
<comment type="subcellular location">
    <subcellularLocation>
        <location evidence="1">Membrane</location>
        <topology evidence="1">Multi-pass membrane protein</topology>
    </subcellularLocation>
</comment>
<sequence>MDCSIATDSSFGPRVAPCHRQFDFTLAFEHWVLTLIPELCFILCGTVRWLWMHNAFPKVHKLQSLSLPRAKLAAASLLLALKTASLVLWATSGPLETPASAVASVAALIGAGALLVFSQYEHNRITRPSTLICLYLLMTTFFETAQVRTL</sequence>
<dbReference type="HOGENOM" id="CLU_1741854_0_0_1"/>
<feature type="domain" description="ABC transporter TMD0" evidence="3">
    <location>
        <begin position="21"/>
        <end position="150"/>
    </location>
</feature>
<proteinExistence type="predicted"/>
<keyword evidence="2" id="KW-0812">Transmembrane</keyword>
<dbReference type="Proteomes" id="UP000039046">
    <property type="component" value="Unassembled WGS sequence"/>
</dbReference>
<dbReference type="InterPro" id="IPR056227">
    <property type="entry name" value="TMD0_ABC"/>
</dbReference>
<evidence type="ECO:0000256" key="1">
    <source>
        <dbReference type="ARBA" id="ARBA00004141"/>
    </source>
</evidence>
<evidence type="ECO:0000313" key="5">
    <source>
        <dbReference type="Proteomes" id="UP000039046"/>
    </source>
</evidence>
<feature type="transmembrane region" description="Helical" evidence="2">
    <location>
        <begin position="97"/>
        <end position="117"/>
    </location>
</feature>
<dbReference type="Pfam" id="PF24357">
    <property type="entry name" value="TMD0_ABC"/>
    <property type="match status" value="1"/>
</dbReference>
<protein>
    <recommendedName>
        <fullName evidence="3">ABC transporter TMD0 domain-containing protein</fullName>
    </recommendedName>
</protein>
<keyword evidence="5" id="KW-1185">Reference proteome</keyword>